<keyword evidence="1" id="KW-1133">Transmembrane helix</keyword>
<evidence type="ECO:0000313" key="2">
    <source>
        <dbReference type="EMBL" id="WIX75618.1"/>
    </source>
</evidence>
<name>A0A9Y2IBV1_9PSEU</name>
<accession>A0A9Y2IBV1</accession>
<sequence>MAGYGVGLTVDFLGWVMTVVALRFLPVFAGQAVLGTQIAIAAMLVRHAFQTSVSACDLVGSAA</sequence>
<dbReference type="EMBL" id="CP127294">
    <property type="protein sequence ID" value="WIX75618.1"/>
    <property type="molecule type" value="Genomic_DNA"/>
</dbReference>
<keyword evidence="1" id="KW-0812">Transmembrane</keyword>
<dbReference type="AlphaFoldDB" id="A0A9Y2IBV1"/>
<reference evidence="2 3" key="1">
    <citation type="submission" date="2023-06" db="EMBL/GenBank/DDBJ databases">
        <authorList>
            <person name="Oyuntsetseg B."/>
            <person name="Kim S.B."/>
        </authorList>
    </citation>
    <scope>NUCLEOTIDE SEQUENCE [LARGE SCALE GENOMIC DNA]</scope>
    <source>
        <strain evidence="2 3">2-15</strain>
    </source>
</reference>
<dbReference type="KEGG" id="acab:QRX50_29450"/>
<feature type="transmembrane region" description="Helical" evidence="1">
    <location>
        <begin position="12"/>
        <end position="45"/>
    </location>
</feature>
<dbReference type="Proteomes" id="UP001236014">
    <property type="component" value="Chromosome"/>
</dbReference>
<dbReference type="RefSeq" id="WP_285966383.1">
    <property type="nucleotide sequence ID" value="NZ_CP127294.1"/>
</dbReference>
<keyword evidence="1" id="KW-0472">Membrane</keyword>
<proteinExistence type="predicted"/>
<gene>
    <name evidence="2" type="ORF">QRX50_29450</name>
</gene>
<evidence type="ECO:0000313" key="3">
    <source>
        <dbReference type="Proteomes" id="UP001236014"/>
    </source>
</evidence>
<keyword evidence="3" id="KW-1185">Reference proteome</keyword>
<organism evidence="2 3">
    <name type="scientific">Amycolatopsis carbonis</name>
    <dbReference type="NCBI Taxonomy" id="715471"/>
    <lineage>
        <taxon>Bacteria</taxon>
        <taxon>Bacillati</taxon>
        <taxon>Actinomycetota</taxon>
        <taxon>Actinomycetes</taxon>
        <taxon>Pseudonocardiales</taxon>
        <taxon>Pseudonocardiaceae</taxon>
        <taxon>Amycolatopsis</taxon>
    </lineage>
</organism>
<evidence type="ECO:0000256" key="1">
    <source>
        <dbReference type="SAM" id="Phobius"/>
    </source>
</evidence>
<protein>
    <submittedName>
        <fullName evidence="2">Uncharacterized protein</fullName>
    </submittedName>
</protein>